<proteinExistence type="predicted"/>
<sequence>MELTRRDALAVLVAAGAGSLAGCAAPRASDGDAGTGDAGDAGPVPVGDSEMETLVAVAEVVYPSAVDGVPKFVRTYTGGRVDADDAYARGVAAAVGSLDEYAEEFHGDRYAALSESTRREALDYMSVDVVDPVPDGTAAQRVRHYVVNELLYAFYTSPTGAGLAGLENPPGHPGGTESYREGPGR</sequence>
<evidence type="ECO:0000313" key="2">
    <source>
        <dbReference type="EMBL" id="ELZ34510.1"/>
    </source>
</evidence>
<dbReference type="PROSITE" id="PS51318">
    <property type="entry name" value="TAT"/>
    <property type="match status" value="1"/>
</dbReference>
<dbReference type="PATRIC" id="fig|1227487.5.peg.484"/>
<reference evidence="2 3" key="1">
    <citation type="journal article" date="2014" name="PLoS Genet.">
        <title>Phylogenetically driven sequencing of extremely halophilic archaea reveals strategies for static and dynamic osmo-response.</title>
        <authorList>
            <person name="Becker E.A."/>
            <person name="Seitzer P.M."/>
            <person name="Tritt A."/>
            <person name="Larsen D."/>
            <person name="Krusor M."/>
            <person name="Yao A.I."/>
            <person name="Wu D."/>
            <person name="Madern D."/>
            <person name="Eisen J.A."/>
            <person name="Darling A.E."/>
            <person name="Facciotti M.T."/>
        </authorList>
    </citation>
    <scope>NUCLEOTIDE SEQUENCE [LARGE SCALE GENOMIC DNA]</scope>
    <source>
        <strain evidence="2 3">JCM 14848</strain>
    </source>
</reference>
<comment type="caution">
    <text evidence="2">The sequence shown here is derived from an EMBL/GenBank/DDBJ whole genome shotgun (WGS) entry which is preliminary data.</text>
</comment>
<keyword evidence="3" id="KW-1185">Reference proteome</keyword>
<name>M0DGE3_HALPD</name>
<dbReference type="PROSITE" id="PS51257">
    <property type="entry name" value="PROKAR_LIPOPROTEIN"/>
    <property type="match status" value="1"/>
</dbReference>
<dbReference type="eggNOG" id="arCOG04549">
    <property type="taxonomic scope" value="Archaea"/>
</dbReference>
<dbReference type="InterPro" id="IPR006311">
    <property type="entry name" value="TAT_signal"/>
</dbReference>
<dbReference type="Pfam" id="PF13618">
    <property type="entry name" value="Gluconate_2-dh3"/>
    <property type="match status" value="1"/>
</dbReference>
<feature type="region of interest" description="Disordered" evidence="1">
    <location>
        <begin position="25"/>
        <end position="46"/>
    </location>
</feature>
<protein>
    <recommendedName>
        <fullName evidence="4">Gluconate 2-dehydrogenase subunit 3 family protein</fullName>
    </recommendedName>
</protein>
<dbReference type="AlphaFoldDB" id="M0DGE3"/>
<accession>M0DGE3</accession>
<dbReference type="InParanoid" id="M0DGE3"/>
<dbReference type="RefSeq" id="WP_008383565.1">
    <property type="nucleotide sequence ID" value="NZ_AOIV01000004.1"/>
</dbReference>
<gene>
    <name evidence="2" type="ORF">C474_02356</name>
</gene>
<dbReference type="InterPro" id="IPR027056">
    <property type="entry name" value="Gluconate_2DH_su3"/>
</dbReference>
<evidence type="ECO:0000256" key="1">
    <source>
        <dbReference type="SAM" id="MobiDB-lite"/>
    </source>
</evidence>
<dbReference type="OrthoDB" id="198474at2157"/>
<dbReference type="Proteomes" id="UP000011513">
    <property type="component" value="Unassembled WGS sequence"/>
</dbReference>
<evidence type="ECO:0008006" key="4">
    <source>
        <dbReference type="Google" id="ProtNLM"/>
    </source>
</evidence>
<evidence type="ECO:0000313" key="3">
    <source>
        <dbReference type="Proteomes" id="UP000011513"/>
    </source>
</evidence>
<feature type="region of interest" description="Disordered" evidence="1">
    <location>
        <begin position="162"/>
        <end position="185"/>
    </location>
</feature>
<dbReference type="EMBL" id="AOIV01000004">
    <property type="protein sequence ID" value="ELZ34510.1"/>
    <property type="molecule type" value="Genomic_DNA"/>
</dbReference>
<organism evidence="2 3">
    <name type="scientific">Halogeometricum pallidum JCM 14848</name>
    <dbReference type="NCBI Taxonomy" id="1227487"/>
    <lineage>
        <taxon>Archaea</taxon>
        <taxon>Methanobacteriati</taxon>
        <taxon>Methanobacteriota</taxon>
        <taxon>Stenosarchaea group</taxon>
        <taxon>Halobacteria</taxon>
        <taxon>Halobacteriales</taxon>
        <taxon>Haloferacaceae</taxon>
        <taxon>Halogeometricum</taxon>
    </lineage>
</organism>